<evidence type="ECO:0000313" key="3">
    <source>
        <dbReference type="EMBL" id="MFC6953735.1"/>
    </source>
</evidence>
<evidence type="ECO:0000256" key="1">
    <source>
        <dbReference type="SAM" id="MobiDB-lite"/>
    </source>
</evidence>
<reference evidence="3 4" key="1">
    <citation type="journal article" date="2019" name="Int. J. Syst. Evol. Microbiol.">
        <title>The Global Catalogue of Microorganisms (GCM) 10K type strain sequencing project: providing services to taxonomists for standard genome sequencing and annotation.</title>
        <authorList>
            <consortium name="The Broad Institute Genomics Platform"/>
            <consortium name="The Broad Institute Genome Sequencing Center for Infectious Disease"/>
            <person name="Wu L."/>
            <person name="Ma J."/>
        </authorList>
    </citation>
    <scope>NUCLEOTIDE SEQUENCE [LARGE SCALE GENOMIC DNA]</scope>
    <source>
        <strain evidence="3 4">GX26</strain>
    </source>
</reference>
<evidence type="ECO:0000259" key="2">
    <source>
        <dbReference type="PROSITE" id="PS50157"/>
    </source>
</evidence>
<dbReference type="AlphaFoldDB" id="A0ABD5VHT1"/>
<proteinExistence type="predicted"/>
<comment type="caution">
    <text evidence="3">The sequence shown here is derived from an EMBL/GenBank/DDBJ whole genome shotgun (WGS) entry which is preliminary data.</text>
</comment>
<feature type="region of interest" description="Disordered" evidence="1">
    <location>
        <begin position="207"/>
        <end position="228"/>
    </location>
</feature>
<sequence>MTQYQAHTNLESVRECPFCEEEVLSRGLYVHVYNSDDDAHGPRGEVPDDFSVDDAEITGRREVTVNTPTKYRVDHRRFVCDYCGKTFKGQLGLNVHLGRRSGADDLHPADAEDRDISTFESYPATEDGKLIVTDPSDAEGIHHEEGIIVADQETVDDMERERDGIQHGTMVPLQELERLYLKFIDDAENDRDITPYHAAERVDNIIERYRGQDNSGKAGESESATPSN</sequence>
<accession>A0ABD5VHT1</accession>
<keyword evidence="4" id="KW-1185">Reference proteome</keyword>
<dbReference type="InterPro" id="IPR013087">
    <property type="entry name" value="Znf_C2H2_type"/>
</dbReference>
<protein>
    <recommendedName>
        <fullName evidence="2">C2H2-type domain-containing protein</fullName>
    </recommendedName>
</protein>
<dbReference type="Proteomes" id="UP001596395">
    <property type="component" value="Unassembled WGS sequence"/>
</dbReference>
<dbReference type="RefSeq" id="WP_336350688.1">
    <property type="nucleotide sequence ID" value="NZ_JAZAQL010000002.1"/>
</dbReference>
<dbReference type="EMBL" id="JBHSXN010000002">
    <property type="protein sequence ID" value="MFC6953735.1"/>
    <property type="molecule type" value="Genomic_DNA"/>
</dbReference>
<name>A0ABD5VHT1_9EURY</name>
<gene>
    <name evidence="3" type="ORF">ACFQGB_12760</name>
</gene>
<organism evidence="3 4">
    <name type="scientific">Halorubellus litoreus</name>
    <dbReference type="NCBI Taxonomy" id="755308"/>
    <lineage>
        <taxon>Archaea</taxon>
        <taxon>Methanobacteriati</taxon>
        <taxon>Methanobacteriota</taxon>
        <taxon>Stenosarchaea group</taxon>
        <taxon>Halobacteria</taxon>
        <taxon>Halobacteriales</taxon>
        <taxon>Halorubellaceae</taxon>
        <taxon>Halorubellus</taxon>
    </lineage>
</organism>
<evidence type="ECO:0000313" key="4">
    <source>
        <dbReference type="Proteomes" id="UP001596395"/>
    </source>
</evidence>
<dbReference type="PROSITE" id="PS50157">
    <property type="entry name" value="ZINC_FINGER_C2H2_2"/>
    <property type="match status" value="1"/>
</dbReference>
<feature type="domain" description="C2H2-type" evidence="2">
    <location>
        <begin position="78"/>
        <end position="105"/>
    </location>
</feature>